<accession>A0A915L0Z5</accession>
<keyword evidence="2" id="KW-1185">Reference proteome</keyword>
<evidence type="ECO:0000313" key="2">
    <source>
        <dbReference type="Proteomes" id="UP000887565"/>
    </source>
</evidence>
<feature type="region of interest" description="Disordered" evidence="1">
    <location>
        <begin position="100"/>
        <end position="121"/>
    </location>
</feature>
<evidence type="ECO:0000313" key="3">
    <source>
        <dbReference type="WBParaSite" id="nRc.2.0.1.t43423-RA"/>
    </source>
</evidence>
<feature type="region of interest" description="Disordered" evidence="1">
    <location>
        <begin position="41"/>
        <end position="88"/>
    </location>
</feature>
<proteinExistence type="predicted"/>
<dbReference type="WBParaSite" id="nRc.2.0.1.t43423-RA">
    <property type="protein sequence ID" value="nRc.2.0.1.t43423-RA"/>
    <property type="gene ID" value="nRc.2.0.1.g43423"/>
</dbReference>
<sequence length="191" mass="21385">MKRDDDTPKSECSVILTQNQRTIPLTPTTDWKRSSLHLTTLGKINDDKPYPSSSSPTYCSIKKGPASKEHPTTDFPPPPPPEVGVGSKFTMLKRNLVEDLKDSSSVSSSSSSKHSSESVLTKSGHVKIRSWNFEDIQPTTPREIDDWRHCFAVAEDTTLTFHFSYKYSKKSDKDSASSPNPNERHCKNDVL</sequence>
<reference evidence="3" key="1">
    <citation type="submission" date="2022-11" db="UniProtKB">
        <authorList>
            <consortium name="WormBaseParasite"/>
        </authorList>
    </citation>
    <scope>IDENTIFICATION</scope>
</reference>
<feature type="compositionally biased region" description="Basic and acidic residues" evidence="1">
    <location>
        <begin position="182"/>
        <end position="191"/>
    </location>
</feature>
<feature type="region of interest" description="Disordered" evidence="1">
    <location>
        <begin position="169"/>
        <end position="191"/>
    </location>
</feature>
<dbReference type="Proteomes" id="UP000887565">
    <property type="component" value="Unplaced"/>
</dbReference>
<dbReference type="AlphaFoldDB" id="A0A915L0Z5"/>
<evidence type="ECO:0000256" key="1">
    <source>
        <dbReference type="SAM" id="MobiDB-lite"/>
    </source>
</evidence>
<name>A0A915L0Z5_ROMCU</name>
<protein>
    <submittedName>
        <fullName evidence="3">Uncharacterized protein</fullName>
    </submittedName>
</protein>
<organism evidence="2 3">
    <name type="scientific">Romanomermis culicivorax</name>
    <name type="common">Nematode worm</name>
    <dbReference type="NCBI Taxonomy" id="13658"/>
    <lineage>
        <taxon>Eukaryota</taxon>
        <taxon>Metazoa</taxon>
        <taxon>Ecdysozoa</taxon>
        <taxon>Nematoda</taxon>
        <taxon>Enoplea</taxon>
        <taxon>Dorylaimia</taxon>
        <taxon>Mermithida</taxon>
        <taxon>Mermithoidea</taxon>
        <taxon>Mermithidae</taxon>
        <taxon>Romanomermis</taxon>
    </lineage>
</organism>
<feature type="compositionally biased region" description="Low complexity" evidence="1">
    <location>
        <begin position="103"/>
        <end position="121"/>
    </location>
</feature>